<evidence type="ECO:0000256" key="2">
    <source>
        <dbReference type="SAM" id="Phobius"/>
    </source>
</evidence>
<protein>
    <recommendedName>
        <fullName evidence="5">PARP catalytic domain-containing protein</fullName>
    </recommendedName>
</protein>
<keyword evidence="1" id="KW-0175">Coiled coil</keyword>
<dbReference type="OMA" id="NINEWRI"/>
<organism evidence="3 4">
    <name type="scientific">Paramecium octaurelia</name>
    <dbReference type="NCBI Taxonomy" id="43137"/>
    <lineage>
        <taxon>Eukaryota</taxon>
        <taxon>Sar</taxon>
        <taxon>Alveolata</taxon>
        <taxon>Ciliophora</taxon>
        <taxon>Intramacronucleata</taxon>
        <taxon>Oligohymenophorea</taxon>
        <taxon>Peniculida</taxon>
        <taxon>Parameciidae</taxon>
        <taxon>Paramecium</taxon>
    </lineage>
</organism>
<gene>
    <name evidence="3" type="ORF">POCTA_138.1.T1410035</name>
</gene>
<keyword evidence="2" id="KW-1133">Transmembrane helix</keyword>
<keyword evidence="2" id="KW-0472">Membrane</keyword>
<sequence>MYFLFCLGGFIFSVIFIAIVRFIYQRIQNLRRQRLHEELVEIDSDENNLEQVEIKIEEKTLRSEDRMIRGLKEREEEQERKRLKEERRKQEEQLVKQDLYPISQQTQLQQEIITKPVQQQIQILNQEIKKINNNNDLTNNKKQYYKHQYQQQLITKLKQQGEVKSIPHVKQNIQVTNPELALFVLKESLLRDQNIDLLTTSQEYSFGFDSIIGSYGSDQSCLKVRNTNLDSDKIVNDNQLLQHHLLEFKQQLSSSLNISIDQIEILGISKKHFEINFNIKGNDMESVQQQINNNPNAKRFLNEYCDGKIEYVAYFDQARVDAYNLATDTKQGITLSSDDFNPSHNRNWDGFKEKEQRGPAYHRYDYYFPRGCYGFGLNVKKYRNDDWIKMDGNPNEWRIMYHGTKNLAVNSIVKNNLQPGQVNQHANDQCLDEFNKIVRVGCGIYFSNKVDVCINDRYGNHIDVGNKKIAVVFMSRVNPKKIRQSDKMKELDYFVINNSEDVRPYRILLHEKK</sequence>
<comment type="caution">
    <text evidence="3">The sequence shown here is derived from an EMBL/GenBank/DDBJ whole genome shotgun (WGS) entry which is preliminary data.</text>
</comment>
<keyword evidence="2" id="KW-0812">Transmembrane</keyword>
<evidence type="ECO:0008006" key="5">
    <source>
        <dbReference type="Google" id="ProtNLM"/>
    </source>
</evidence>
<evidence type="ECO:0000313" key="4">
    <source>
        <dbReference type="Proteomes" id="UP000683925"/>
    </source>
</evidence>
<dbReference type="Proteomes" id="UP000683925">
    <property type="component" value="Unassembled WGS sequence"/>
</dbReference>
<dbReference type="OrthoDB" id="431914at2759"/>
<dbReference type="EMBL" id="CAJJDP010000142">
    <property type="protein sequence ID" value="CAD8207454.1"/>
    <property type="molecule type" value="Genomic_DNA"/>
</dbReference>
<name>A0A8S1Y730_PAROT</name>
<accession>A0A8S1Y730</accession>
<proteinExistence type="predicted"/>
<dbReference type="AlphaFoldDB" id="A0A8S1Y730"/>
<feature type="transmembrane region" description="Helical" evidence="2">
    <location>
        <begin position="6"/>
        <end position="24"/>
    </location>
</feature>
<reference evidence="3" key="1">
    <citation type="submission" date="2021-01" db="EMBL/GenBank/DDBJ databases">
        <authorList>
            <consortium name="Genoscope - CEA"/>
            <person name="William W."/>
        </authorList>
    </citation>
    <scope>NUCLEOTIDE SEQUENCE</scope>
</reference>
<evidence type="ECO:0000313" key="3">
    <source>
        <dbReference type="EMBL" id="CAD8207454.1"/>
    </source>
</evidence>
<evidence type="ECO:0000256" key="1">
    <source>
        <dbReference type="SAM" id="Coils"/>
    </source>
</evidence>
<keyword evidence="4" id="KW-1185">Reference proteome</keyword>
<dbReference type="PANTHER" id="PTHR36649:SF28">
    <property type="entry name" value="UBIQUITIN-LIKE DOMAIN-CONTAINING PROTEIN"/>
    <property type="match status" value="1"/>
</dbReference>
<feature type="coiled-coil region" evidence="1">
    <location>
        <begin position="35"/>
        <end position="94"/>
    </location>
</feature>
<dbReference type="PANTHER" id="PTHR36649">
    <property type="entry name" value="UBIQUITIN-LIKE DOMAIN-CONTAINING PROTEIN"/>
    <property type="match status" value="1"/>
</dbReference>